<keyword evidence="1" id="KW-1133">Transmembrane helix</keyword>
<dbReference type="InterPro" id="IPR058284">
    <property type="entry name" value="DUF7978"/>
</dbReference>
<dbReference type="RefSeq" id="WP_207290198.1">
    <property type="nucleotide sequence ID" value="NZ_CP071462.1"/>
</dbReference>
<reference evidence="3 4" key="1">
    <citation type="submission" date="2021-03" db="EMBL/GenBank/DDBJ databases">
        <title>Haloterrigena longa sp. nov. and Haloterrigena limicola sp. nov., extremely halophilic archaea isolated from a salt lake.</title>
        <authorList>
            <person name="Henglin C."/>
        </authorList>
    </citation>
    <scope>NUCLEOTIDE SEQUENCE [LARGE SCALE GENOMIC DNA]</scope>
    <source>
        <strain evidence="3 4">KZCA68</strain>
    </source>
</reference>
<organism evidence="3 4">
    <name type="scientific">Haloterrigena alkaliphila</name>
    <dbReference type="NCBI Taxonomy" id="2816475"/>
    <lineage>
        <taxon>Archaea</taxon>
        <taxon>Methanobacteriati</taxon>
        <taxon>Methanobacteriota</taxon>
        <taxon>Stenosarchaea group</taxon>
        <taxon>Halobacteria</taxon>
        <taxon>Halobacteriales</taxon>
        <taxon>Natrialbaceae</taxon>
        <taxon>Haloterrigena</taxon>
    </lineage>
</organism>
<sequence length="198" mass="19903">MSRQPTVSDGTTPRRSSIAASAGLGVLAAAVGYLLTYLLIGSDVREAFDGDVATWKGVAWYFYNAHLVDIEVSGSVGSFGGTDTMNLIAESSATNAGLLYVVPPLALLAAGALLARRLHAADFGEAVAVGAPVAIGYAVVMGIGAVVAETGAEGSFFGIGLSGSMAPELAPAVLLGGILYPLVFAPTGAALALLFAER</sequence>
<gene>
    <name evidence="3" type="ORF">J0X25_05830</name>
</gene>
<feature type="transmembrane region" description="Helical" evidence="1">
    <location>
        <begin position="97"/>
        <end position="115"/>
    </location>
</feature>
<dbReference type="KEGG" id="hakz:J0X25_05830"/>
<evidence type="ECO:0000313" key="3">
    <source>
        <dbReference type="EMBL" id="QSX00480.1"/>
    </source>
</evidence>
<dbReference type="Proteomes" id="UP000663203">
    <property type="component" value="Chromosome"/>
</dbReference>
<keyword evidence="1" id="KW-0472">Membrane</keyword>
<feature type="transmembrane region" description="Helical" evidence="1">
    <location>
        <begin position="169"/>
        <end position="196"/>
    </location>
</feature>
<dbReference type="AlphaFoldDB" id="A0A8A2VEJ5"/>
<feature type="transmembrane region" description="Helical" evidence="1">
    <location>
        <begin position="127"/>
        <end position="149"/>
    </location>
</feature>
<accession>A0A8A2VEJ5</accession>
<proteinExistence type="predicted"/>
<feature type="transmembrane region" description="Helical" evidence="1">
    <location>
        <begin position="21"/>
        <end position="40"/>
    </location>
</feature>
<evidence type="ECO:0000259" key="2">
    <source>
        <dbReference type="Pfam" id="PF25933"/>
    </source>
</evidence>
<protein>
    <recommendedName>
        <fullName evidence="2">DUF7978 domain-containing protein</fullName>
    </recommendedName>
</protein>
<keyword evidence="4" id="KW-1185">Reference proteome</keyword>
<dbReference type="EMBL" id="CP071462">
    <property type="protein sequence ID" value="QSX00480.1"/>
    <property type="molecule type" value="Genomic_DNA"/>
</dbReference>
<name>A0A8A2VEJ5_9EURY</name>
<evidence type="ECO:0000313" key="4">
    <source>
        <dbReference type="Proteomes" id="UP000663203"/>
    </source>
</evidence>
<feature type="domain" description="DUF7978" evidence="2">
    <location>
        <begin position="1"/>
        <end position="193"/>
    </location>
</feature>
<evidence type="ECO:0000256" key="1">
    <source>
        <dbReference type="SAM" id="Phobius"/>
    </source>
</evidence>
<keyword evidence="1" id="KW-0812">Transmembrane</keyword>
<dbReference type="GeneID" id="63186805"/>
<dbReference type="Pfam" id="PF25933">
    <property type="entry name" value="DUF7978"/>
    <property type="match status" value="1"/>
</dbReference>